<reference evidence="1 2" key="1">
    <citation type="submission" date="2015-09" db="EMBL/GenBank/DDBJ databases">
        <title>Genome sequencing project for genomic taxonomy and phylogenomics of Bacillus-like bacteria.</title>
        <authorList>
            <person name="Liu B."/>
            <person name="Wang J."/>
            <person name="Zhu Y."/>
            <person name="Liu G."/>
            <person name="Chen Q."/>
            <person name="Chen Z."/>
            <person name="Lan J."/>
            <person name="Che J."/>
            <person name="Ge C."/>
            <person name="Shi H."/>
            <person name="Pan Z."/>
            <person name="Liu X."/>
        </authorList>
    </citation>
    <scope>NUCLEOTIDE SEQUENCE [LARGE SCALE GENOMIC DNA]</scope>
    <source>
        <strain evidence="1 2">FJAT-18043</strain>
    </source>
</reference>
<gene>
    <name evidence="1" type="ORF">AN957_05580</name>
</gene>
<dbReference type="AlphaFoldDB" id="A0A0Q3VFU5"/>
<proteinExistence type="predicted"/>
<sequence>MGDQLPVNARLVQLAISGDDSRLRTLLPVATSVLARPMVRKPLLMEVSLYPNIGKLKNHMATM</sequence>
<accession>A0A0Q3VFU5</accession>
<dbReference type="EMBL" id="LJIX01000006">
    <property type="protein sequence ID" value="KQL18135.1"/>
    <property type="molecule type" value="Genomic_DNA"/>
</dbReference>
<keyword evidence="2" id="KW-1185">Reference proteome</keyword>
<dbReference type="STRING" id="1637975.AN957_05580"/>
<comment type="caution">
    <text evidence="1">The sequence shown here is derived from an EMBL/GenBank/DDBJ whole genome shotgun (WGS) entry which is preliminary data.</text>
</comment>
<protein>
    <submittedName>
        <fullName evidence="1">Uncharacterized protein</fullName>
    </submittedName>
</protein>
<evidence type="ECO:0000313" key="2">
    <source>
        <dbReference type="Proteomes" id="UP000050996"/>
    </source>
</evidence>
<name>A0A0Q3VFU5_9BACI</name>
<dbReference type="Proteomes" id="UP000050996">
    <property type="component" value="Unassembled WGS sequence"/>
</dbReference>
<dbReference type="PATRIC" id="fig|1637975.4.peg.816"/>
<evidence type="ECO:0000313" key="1">
    <source>
        <dbReference type="EMBL" id="KQL18135.1"/>
    </source>
</evidence>
<organism evidence="1 2">
    <name type="scientific">Cytobacillus solani</name>
    <dbReference type="NCBI Taxonomy" id="1637975"/>
    <lineage>
        <taxon>Bacteria</taxon>
        <taxon>Bacillati</taxon>
        <taxon>Bacillota</taxon>
        <taxon>Bacilli</taxon>
        <taxon>Bacillales</taxon>
        <taxon>Bacillaceae</taxon>
        <taxon>Cytobacillus</taxon>
    </lineage>
</organism>